<dbReference type="Proteomes" id="UP000019763">
    <property type="component" value="Unassembled WGS sequence"/>
</dbReference>
<accession>A0A023AY33</accession>
<sequence length="398" mass="45823">MREELEKQVKKQLELGVVRPSKSEWAAAPHFVKKKTGEWRCVIDYRRLNASMVADSYPLPRIWDHLRRAAGKKYYCTLDMNSGFWNVPIEEGSKPLTAFITPIGLFEFNVIPFGVKNSPAEIQRAMDACFEPLLGDDAFCYIDDIVICGDDFESVLAKVELFPKQCRKTGFYQRLDKSKWFKHQVKYLGHVVGTDGIKVQEKKTQTIVAARRPESRRGLQSFLGMCGYLRPFICRYSDTTAPLFDLLKKGAELKWQPAHERAFEALKEAVQNTVILHAPTPTGTYIIETDASELGVGALLKQCQGDVEVPLEFASRKFNPTERRWDTRERELFAVKWAIEKWRDYVSLAHFVVRTDHNNLRYLTNVDTGKVFRWALAFSNYDPRLSFFRESAIISRTG</sequence>
<dbReference type="PANTHER" id="PTHR33064">
    <property type="entry name" value="POL PROTEIN"/>
    <property type="match status" value="1"/>
</dbReference>
<dbReference type="InterPro" id="IPR043128">
    <property type="entry name" value="Rev_trsase/Diguanyl_cyclase"/>
</dbReference>
<dbReference type="FunFam" id="3.30.70.270:FF:000020">
    <property type="entry name" value="Transposon Tf2-6 polyprotein-like Protein"/>
    <property type="match status" value="1"/>
</dbReference>
<dbReference type="PROSITE" id="PS50878">
    <property type="entry name" value="RT_POL"/>
    <property type="match status" value="1"/>
</dbReference>
<dbReference type="CDD" id="cd01647">
    <property type="entry name" value="RT_LTR"/>
    <property type="match status" value="1"/>
</dbReference>
<evidence type="ECO:0000259" key="1">
    <source>
        <dbReference type="PROSITE" id="PS50878"/>
    </source>
</evidence>
<dbReference type="SUPFAM" id="SSF56672">
    <property type="entry name" value="DNA/RNA polymerases"/>
    <property type="match status" value="1"/>
</dbReference>
<dbReference type="InterPro" id="IPR000477">
    <property type="entry name" value="RT_dom"/>
</dbReference>
<dbReference type="InterPro" id="IPR041577">
    <property type="entry name" value="RT_RNaseH_2"/>
</dbReference>
<dbReference type="GeneID" id="22915752"/>
<dbReference type="RefSeq" id="XP_011133210.1">
    <property type="nucleotide sequence ID" value="XM_011134908.1"/>
</dbReference>
<gene>
    <name evidence="2" type="ORF">GNI_166850</name>
</gene>
<dbReference type="Gene3D" id="3.10.10.10">
    <property type="entry name" value="HIV Type 1 Reverse Transcriptase, subunit A, domain 1"/>
    <property type="match status" value="1"/>
</dbReference>
<protein>
    <submittedName>
        <fullName evidence="2">Enzymatic polyprotein</fullName>
    </submittedName>
</protein>
<reference evidence="2" key="1">
    <citation type="submission" date="2013-12" db="EMBL/GenBank/DDBJ databases">
        <authorList>
            <person name="Omoto C.K."/>
            <person name="Sibley D."/>
            <person name="Venepally P."/>
            <person name="Hadjithomas M."/>
            <person name="Karamycheva S."/>
            <person name="Brunk B."/>
            <person name="Roos D."/>
            <person name="Caler E."/>
            <person name="Lorenzi H."/>
        </authorList>
    </citation>
    <scope>NUCLEOTIDE SEQUENCE</scope>
</reference>
<dbReference type="PANTHER" id="PTHR33064:SF37">
    <property type="entry name" value="RIBONUCLEASE H"/>
    <property type="match status" value="1"/>
</dbReference>
<dbReference type="FunFam" id="3.10.20.370:FF:000001">
    <property type="entry name" value="Retrovirus-related Pol polyprotein from transposon 17.6-like protein"/>
    <property type="match status" value="1"/>
</dbReference>
<dbReference type="Gene3D" id="3.30.70.270">
    <property type="match status" value="2"/>
</dbReference>
<dbReference type="AlphaFoldDB" id="A0A023AY33"/>
<dbReference type="OrthoDB" id="435108at2759"/>
<evidence type="ECO:0000313" key="3">
    <source>
        <dbReference type="Proteomes" id="UP000019763"/>
    </source>
</evidence>
<dbReference type="OMA" id="FHITHRP"/>
<dbReference type="CDD" id="cd09274">
    <property type="entry name" value="RNase_HI_RT_Ty3"/>
    <property type="match status" value="1"/>
</dbReference>
<feature type="domain" description="Reverse transcriptase" evidence="1">
    <location>
        <begin position="1"/>
        <end position="192"/>
    </location>
</feature>
<organism evidence="2 3">
    <name type="scientific">Gregarina niphandrodes</name>
    <name type="common">Septate eugregarine</name>
    <dbReference type="NCBI Taxonomy" id="110365"/>
    <lineage>
        <taxon>Eukaryota</taxon>
        <taxon>Sar</taxon>
        <taxon>Alveolata</taxon>
        <taxon>Apicomplexa</taxon>
        <taxon>Conoidasida</taxon>
        <taxon>Gregarinasina</taxon>
        <taxon>Eugregarinorida</taxon>
        <taxon>Gregarinidae</taxon>
        <taxon>Gregarina</taxon>
    </lineage>
</organism>
<dbReference type="InterPro" id="IPR051320">
    <property type="entry name" value="Viral_Replic_Matur_Polypro"/>
</dbReference>
<dbReference type="Pfam" id="PF17919">
    <property type="entry name" value="RT_RNaseH_2"/>
    <property type="match status" value="1"/>
</dbReference>
<dbReference type="VEuPathDB" id="CryptoDB:GNI_166850"/>
<proteinExistence type="predicted"/>
<evidence type="ECO:0000313" key="2">
    <source>
        <dbReference type="EMBL" id="EZG43559.1"/>
    </source>
</evidence>
<comment type="caution">
    <text evidence="2">The sequence shown here is derived from an EMBL/GenBank/DDBJ whole genome shotgun (WGS) entry which is preliminary data.</text>
</comment>
<dbReference type="Gene3D" id="3.10.20.370">
    <property type="match status" value="1"/>
</dbReference>
<keyword evidence="3" id="KW-1185">Reference proteome</keyword>
<dbReference type="InterPro" id="IPR043502">
    <property type="entry name" value="DNA/RNA_pol_sf"/>
</dbReference>
<name>A0A023AY33_GRENI</name>
<dbReference type="EMBL" id="AFNH02001246">
    <property type="protein sequence ID" value="EZG43559.1"/>
    <property type="molecule type" value="Genomic_DNA"/>
</dbReference>
<dbReference type="Pfam" id="PF00078">
    <property type="entry name" value="RVT_1"/>
    <property type="match status" value="1"/>
</dbReference>